<evidence type="ECO:0000256" key="1">
    <source>
        <dbReference type="SAM" id="Phobius"/>
    </source>
</evidence>
<evidence type="ECO:0000313" key="2">
    <source>
        <dbReference type="EMBL" id="STC81923.1"/>
    </source>
</evidence>
<dbReference type="EMBL" id="UFXP01000001">
    <property type="protein sequence ID" value="STC81923.1"/>
    <property type="molecule type" value="Genomic_DNA"/>
</dbReference>
<protein>
    <submittedName>
        <fullName evidence="2">Uncharacterized protein</fullName>
    </submittedName>
</protein>
<organism evidence="2 3">
    <name type="scientific">Corynebacterium minutissimum</name>
    <dbReference type="NCBI Taxonomy" id="38301"/>
    <lineage>
        <taxon>Bacteria</taxon>
        <taxon>Bacillati</taxon>
        <taxon>Actinomycetota</taxon>
        <taxon>Actinomycetes</taxon>
        <taxon>Mycobacteriales</taxon>
        <taxon>Corynebacteriaceae</taxon>
        <taxon>Corynebacterium</taxon>
    </lineage>
</organism>
<keyword evidence="1" id="KW-0472">Membrane</keyword>
<reference evidence="2 3" key="1">
    <citation type="submission" date="2018-06" db="EMBL/GenBank/DDBJ databases">
        <authorList>
            <consortium name="Pathogen Informatics"/>
            <person name="Doyle S."/>
        </authorList>
    </citation>
    <scope>NUCLEOTIDE SEQUENCE [LARGE SCALE GENOMIC DNA]</scope>
    <source>
        <strain evidence="2 3">NCTC10289</strain>
    </source>
</reference>
<evidence type="ECO:0000313" key="3">
    <source>
        <dbReference type="Proteomes" id="UP000254287"/>
    </source>
</evidence>
<dbReference type="Proteomes" id="UP000254287">
    <property type="component" value="Unassembled WGS sequence"/>
</dbReference>
<keyword evidence="1" id="KW-1133">Transmembrane helix</keyword>
<sequence length="59" mass="6473">MPHSAPLRGGATVDAPLFSLGIATKITIVLLFYIWLSKESLANKQGRRAPVYRTFRQGG</sequence>
<dbReference type="AlphaFoldDB" id="A0A376D4N5"/>
<name>A0A376D4N5_9CORY</name>
<gene>
    <name evidence="2" type="ORF">NCTC10289_02580</name>
</gene>
<proteinExistence type="predicted"/>
<keyword evidence="1" id="KW-0812">Transmembrane</keyword>
<feature type="transmembrane region" description="Helical" evidence="1">
    <location>
        <begin position="15"/>
        <end position="36"/>
    </location>
</feature>
<accession>A0A376D4N5</accession>